<dbReference type="InterPro" id="IPR003958">
    <property type="entry name" value="CBFA_NFYB_domain"/>
</dbReference>
<dbReference type="GO" id="GO:0046982">
    <property type="term" value="F:protein heterodimerization activity"/>
    <property type="evidence" value="ECO:0007669"/>
    <property type="project" value="InterPro"/>
</dbReference>
<feature type="compositionally biased region" description="Polar residues" evidence="3">
    <location>
        <begin position="237"/>
        <end position="251"/>
    </location>
</feature>
<evidence type="ECO:0000313" key="5">
    <source>
        <dbReference type="EMBL" id="KAK8853403.1"/>
    </source>
</evidence>
<dbReference type="GeneID" id="92181367"/>
<sequence length="356" mass="38024">MQVEYESSPATESGRYGGGMSFRPGTLQNGHDQGGAGEGEGGETSDDGEGMEQDGDTSSAPIATTTTAKPKRIIKQRQSLAEKQPGTTIFPLSRIKKIVKADKDLDTMSSEAVFMVAVATEYFIKHFMEEGYTKARLEKRKIVNYKDLAAVVARSEEFDFLKDVIPAPMLLSEALELRKQKLAADENPSLHEDNDPQPGASHMNDEDLPPLAPSTNPLFPNAIMKKPPNTHAKGSKHATSNTHVRGSSASMSEVGGPVTVTATAAATATASSQQHRYSPNVPVTPKIITGKNAPSTPHSLTTRGSARRSLASGDVDMTSVVGLREEEDAQPDKEESVGVASEEEDGVVDGDETMDQ</sequence>
<proteinExistence type="predicted"/>
<dbReference type="PANTHER" id="PTHR10252:SF54">
    <property type="entry name" value="CHROMATIN ACCESSIBILITY COMPLEX PROTEIN 1"/>
    <property type="match status" value="1"/>
</dbReference>
<dbReference type="SUPFAM" id="SSF47113">
    <property type="entry name" value="Histone-fold"/>
    <property type="match status" value="1"/>
</dbReference>
<dbReference type="InterPro" id="IPR050568">
    <property type="entry name" value="Transcr_DNA_Rep_Reg"/>
</dbReference>
<feature type="compositionally biased region" description="Acidic residues" evidence="3">
    <location>
        <begin position="40"/>
        <end position="55"/>
    </location>
</feature>
<feature type="compositionally biased region" description="Acidic residues" evidence="3">
    <location>
        <begin position="341"/>
        <end position="356"/>
    </location>
</feature>
<dbReference type="AlphaFoldDB" id="A0AAW0YQ24"/>
<feature type="domain" description="Transcription factor CBF/NF-Y/archaeal histone" evidence="4">
    <location>
        <begin position="90"/>
        <end position="152"/>
    </location>
</feature>
<evidence type="ECO:0000259" key="4">
    <source>
        <dbReference type="Pfam" id="PF00808"/>
    </source>
</evidence>
<gene>
    <name evidence="5" type="ORF">IAR55_004109</name>
</gene>
<evidence type="ECO:0000256" key="3">
    <source>
        <dbReference type="SAM" id="MobiDB-lite"/>
    </source>
</evidence>
<name>A0AAW0YQ24_9TREE</name>
<feature type="compositionally biased region" description="Polar residues" evidence="3">
    <location>
        <begin position="292"/>
        <end position="304"/>
    </location>
</feature>
<feature type="compositionally biased region" description="Basic and acidic residues" evidence="3">
    <location>
        <begin position="184"/>
        <end position="194"/>
    </location>
</feature>
<dbReference type="FunFam" id="1.10.20.10:FF:000137">
    <property type="entry name" value="DNA polymerase epsilon p12 subunit"/>
    <property type="match status" value="1"/>
</dbReference>
<dbReference type="GO" id="GO:0008623">
    <property type="term" value="C:CHRAC"/>
    <property type="evidence" value="ECO:0007669"/>
    <property type="project" value="TreeGrafter"/>
</dbReference>
<dbReference type="InterPro" id="IPR009072">
    <property type="entry name" value="Histone-fold"/>
</dbReference>
<feature type="compositionally biased region" description="Low complexity" evidence="3">
    <location>
        <begin position="57"/>
        <end position="68"/>
    </location>
</feature>
<dbReference type="Gene3D" id="1.10.20.10">
    <property type="entry name" value="Histone, subunit A"/>
    <property type="match status" value="1"/>
</dbReference>
<feature type="region of interest" description="Disordered" evidence="3">
    <location>
        <begin position="267"/>
        <end position="356"/>
    </location>
</feature>
<dbReference type="CDD" id="cd23645">
    <property type="entry name" value="HFD_Dpb3-like"/>
    <property type="match status" value="1"/>
</dbReference>
<feature type="region of interest" description="Disordered" evidence="3">
    <location>
        <begin position="184"/>
        <end position="255"/>
    </location>
</feature>
<protein>
    <recommendedName>
        <fullName evidence="4">Transcription factor CBF/NF-Y/archaeal histone domain-containing protein</fullName>
    </recommendedName>
</protein>
<accession>A0AAW0YQ24</accession>
<evidence type="ECO:0000313" key="6">
    <source>
        <dbReference type="Proteomes" id="UP001388673"/>
    </source>
</evidence>
<evidence type="ECO:0000256" key="1">
    <source>
        <dbReference type="ARBA" id="ARBA00004123"/>
    </source>
</evidence>
<keyword evidence="6" id="KW-1185">Reference proteome</keyword>
<feature type="region of interest" description="Disordered" evidence="3">
    <location>
        <begin position="1"/>
        <end position="72"/>
    </location>
</feature>
<dbReference type="Pfam" id="PF00808">
    <property type="entry name" value="CBFD_NFYB_HMF"/>
    <property type="match status" value="1"/>
</dbReference>
<keyword evidence="2" id="KW-0539">Nucleus</keyword>
<dbReference type="RefSeq" id="XP_066802589.1">
    <property type="nucleotide sequence ID" value="XM_066947210.1"/>
</dbReference>
<dbReference type="Proteomes" id="UP001388673">
    <property type="component" value="Unassembled WGS sequence"/>
</dbReference>
<dbReference type="PANTHER" id="PTHR10252">
    <property type="entry name" value="HISTONE-LIKE TRANSCRIPTION FACTOR CCAAT-RELATED"/>
    <property type="match status" value="1"/>
</dbReference>
<comment type="subcellular location">
    <subcellularLocation>
        <location evidence="1">Nucleus</location>
    </subcellularLocation>
</comment>
<dbReference type="EMBL" id="JBCAWK010000007">
    <property type="protein sequence ID" value="KAK8853403.1"/>
    <property type="molecule type" value="Genomic_DNA"/>
</dbReference>
<reference evidence="5 6" key="1">
    <citation type="journal article" date="2024" name="bioRxiv">
        <title>Comparative genomics of Cryptococcus and Kwoniella reveals pathogenesis evolution and contrasting karyotype dynamics via intercentromeric recombination or chromosome fusion.</title>
        <authorList>
            <person name="Coelho M.A."/>
            <person name="David-Palma M."/>
            <person name="Shea T."/>
            <person name="Bowers K."/>
            <person name="McGinley-Smith S."/>
            <person name="Mohammad A.W."/>
            <person name="Gnirke A."/>
            <person name="Yurkov A.M."/>
            <person name="Nowrousian M."/>
            <person name="Sun S."/>
            <person name="Cuomo C.A."/>
            <person name="Heitman J."/>
        </authorList>
    </citation>
    <scope>NUCLEOTIDE SEQUENCE [LARGE SCALE GENOMIC DNA]</scope>
    <source>
        <strain evidence="5 6">CBS 13917</strain>
    </source>
</reference>
<comment type="caution">
    <text evidence="5">The sequence shown here is derived from an EMBL/GenBank/DDBJ whole genome shotgun (WGS) entry which is preliminary data.</text>
</comment>
<organism evidence="5 6">
    <name type="scientific">Kwoniella newhampshirensis</name>
    <dbReference type="NCBI Taxonomy" id="1651941"/>
    <lineage>
        <taxon>Eukaryota</taxon>
        <taxon>Fungi</taxon>
        <taxon>Dikarya</taxon>
        <taxon>Basidiomycota</taxon>
        <taxon>Agaricomycotina</taxon>
        <taxon>Tremellomycetes</taxon>
        <taxon>Tremellales</taxon>
        <taxon>Cryptococcaceae</taxon>
        <taxon>Kwoniella</taxon>
    </lineage>
</organism>
<dbReference type="KEGG" id="kne:92181367"/>
<dbReference type="GO" id="GO:0006261">
    <property type="term" value="P:DNA-templated DNA replication"/>
    <property type="evidence" value="ECO:0007669"/>
    <property type="project" value="TreeGrafter"/>
</dbReference>
<evidence type="ECO:0000256" key="2">
    <source>
        <dbReference type="ARBA" id="ARBA00023242"/>
    </source>
</evidence>